<accession>A0A1B4XX46</accession>
<name>A0A1B4XX46_9CAUD</name>
<sequence length="166" mass="19813">MGNKNELIEISISRGVLEYLILNSFPKYHLLKDDEDLKELGDYKKSSDGGNTGDGYNFIWNFSRLQDLELVKLKEIYEKIQDYHYNYRVIVERVDSSNNMVSIRDFYGNGLEGNTHDFYNGVSSIYKDFIEFNNTVEFKRALVDYWLKQNKKMKFKFIKENYNYEL</sequence>
<gene>
    <name evidence="1" type="ORF">BPT24_261</name>
</gene>
<protein>
    <submittedName>
        <fullName evidence="1">Uncharacterized protein</fullName>
    </submittedName>
</protein>
<proteinExistence type="predicted"/>
<organism evidence="1 2">
    <name type="scientific">Tenacibaculum phage pT24</name>
    <dbReference type="NCBI Taxonomy" id="1880590"/>
    <lineage>
        <taxon>Viruses</taxon>
        <taxon>Duplodnaviria</taxon>
        <taxon>Heunggongvirae</taxon>
        <taxon>Uroviricota</taxon>
        <taxon>Caudoviricetes</taxon>
        <taxon>Kungbxnavirus</taxon>
        <taxon>Kungbxnavirus pT24</taxon>
    </lineage>
</organism>
<evidence type="ECO:0000313" key="2">
    <source>
        <dbReference type="Proteomes" id="UP000224877"/>
    </source>
</evidence>
<dbReference type="EMBL" id="LC168164">
    <property type="protein sequence ID" value="BAV39379.1"/>
    <property type="molecule type" value="Genomic_DNA"/>
</dbReference>
<dbReference type="Proteomes" id="UP000224877">
    <property type="component" value="Segment"/>
</dbReference>
<evidence type="ECO:0000313" key="1">
    <source>
        <dbReference type="EMBL" id="BAV39379.1"/>
    </source>
</evidence>
<reference evidence="1 2" key="1">
    <citation type="submission" date="2016-07" db="EMBL/GenBank/DDBJ databases">
        <title>Characterization of three bacteriophages infecting bacteria isolated from shrimp culture pond water.</title>
        <authorList>
            <person name="Khoa H.V."/>
        </authorList>
    </citation>
    <scope>NUCLEOTIDE SEQUENCE [LARGE SCALE GENOMIC DNA]</scope>
</reference>
<keyword evidence="2" id="KW-1185">Reference proteome</keyword>